<reference evidence="3" key="1">
    <citation type="submission" date="2025-08" db="UniProtKB">
        <authorList>
            <consortium name="RefSeq"/>
        </authorList>
    </citation>
    <scope>IDENTIFICATION</scope>
    <source>
        <strain evidence="3">15112-1751.03</strain>
        <tissue evidence="3">Whole Adult</tissue>
    </source>
</reference>
<dbReference type="Proteomes" id="UP000515160">
    <property type="component" value="Chromosome 2L"/>
</dbReference>
<gene>
    <name evidence="3" type="primary">LOC117564897</name>
</gene>
<dbReference type="OrthoDB" id="7925769at2759"/>
<dbReference type="AlphaFoldDB" id="A0A6P8WKB3"/>
<dbReference type="Pfam" id="PF06477">
    <property type="entry name" value="DUF1091"/>
    <property type="match status" value="1"/>
</dbReference>
<sequence>MLWHFRNLIALIWVLLYGKSLSITQTYTLIVEELSFNLTEGQRTLDDGSNLFLMGRDRLVNGTVEILEDLDPDHFSMHIALLSDSSGNGEFKPLPYNISTTDPCTAIVDYGSMAKPSLDPDKNTNFPINGDVCPIPKGVYYFNDIKVSTDNLPSHVPRGFVKGVLTLFKDNATIGTFEMVARVEDKYM</sequence>
<keyword evidence="1" id="KW-0732">Signal</keyword>
<feature type="chain" id="PRO_5028026972" evidence="1">
    <location>
        <begin position="23"/>
        <end position="188"/>
    </location>
</feature>
<evidence type="ECO:0000313" key="3">
    <source>
        <dbReference type="RefSeq" id="XP_034099738.1"/>
    </source>
</evidence>
<accession>A0A6P8WKB3</accession>
<keyword evidence="2" id="KW-1185">Reference proteome</keyword>
<evidence type="ECO:0000256" key="1">
    <source>
        <dbReference type="SAM" id="SignalP"/>
    </source>
</evidence>
<proteinExistence type="predicted"/>
<dbReference type="InterPro" id="IPR010512">
    <property type="entry name" value="DUF1091"/>
</dbReference>
<organism evidence="2 3">
    <name type="scientific">Drosophila albomicans</name>
    <name type="common">Fruit fly</name>
    <dbReference type="NCBI Taxonomy" id="7291"/>
    <lineage>
        <taxon>Eukaryota</taxon>
        <taxon>Metazoa</taxon>
        <taxon>Ecdysozoa</taxon>
        <taxon>Arthropoda</taxon>
        <taxon>Hexapoda</taxon>
        <taxon>Insecta</taxon>
        <taxon>Pterygota</taxon>
        <taxon>Neoptera</taxon>
        <taxon>Endopterygota</taxon>
        <taxon>Diptera</taxon>
        <taxon>Brachycera</taxon>
        <taxon>Muscomorpha</taxon>
        <taxon>Ephydroidea</taxon>
        <taxon>Drosophilidae</taxon>
        <taxon>Drosophila</taxon>
    </lineage>
</organism>
<evidence type="ECO:0000313" key="2">
    <source>
        <dbReference type="Proteomes" id="UP000515160"/>
    </source>
</evidence>
<feature type="signal peptide" evidence="1">
    <location>
        <begin position="1"/>
        <end position="22"/>
    </location>
</feature>
<dbReference type="RefSeq" id="XP_034099738.1">
    <property type="nucleotide sequence ID" value="XM_034243847.2"/>
</dbReference>
<dbReference type="PANTHER" id="PTHR21112:SF0">
    <property type="entry name" value="CHEMOSENSORY PROTEIN A 29A-RELATED"/>
    <property type="match status" value="1"/>
</dbReference>
<dbReference type="PANTHER" id="PTHR21112">
    <property type="entry name" value="CHEMOSENSORY PROTEIN A 29A-RELATED"/>
    <property type="match status" value="1"/>
</dbReference>
<name>A0A6P8WKB3_DROAB</name>
<dbReference type="GeneID" id="117564897"/>
<protein>
    <submittedName>
        <fullName evidence="3">Uncharacterized protein LOC117564897</fullName>
    </submittedName>
</protein>